<keyword evidence="3" id="KW-0804">Transcription</keyword>
<feature type="domain" description="HTH araC/xylS-type" evidence="4">
    <location>
        <begin position="182"/>
        <end position="280"/>
    </location>
</feature>
<dbReference type="Pfam" id="PF12833">
    <property type="entry name" value="HTH_18"/>
    <property type="match status" value="1"/>
</dbReference>
<dbReference type="GeneID" id="70906513"/>
<keyword evidence="1" id="KW-0805">Transcription regulation</keyword>
<keyword evidence="7" id="KW-1185">Reference proteome</keyword>
<organism evidence="5 7">
    <name type="scientific">Brenneria goodwinii</name>
    <dbReference type="NCBI Taxonomy" id="1109412"/>
    <lineage>
        <taxon>Bacteria</taxon>
        <taxon>Pseudomonadati</taxon>
        <taxon>Pseudomonadota</taxon>
        <taxon>Gammaproteobacteria</taxon>
        <taxon>Enterobacterales</taxon>
        <taxon>Pectobacteriaceae</taxon>
        <taxon>Brenneria</taxon>
    </lineage>
</organism>
<evidence type="ECO:0000313" key="5">
    <source>
        <dbReference type="EMBL" id="CPR19884.1"/>
    </source>
</evidence>
<dbReference type="STRING" id="1109412.BN1221_04010c"/>
<dbReference type="PRINTS" id="PR00032">
    <property type="entry name" value="HTHARAC"/>
</dbReference>
<dbReference type="PANTHER" id="PTHR43280:SF28">
    <property type="entry name" value="HTH-TYPE TRANSCRIPTIONAL ACTIVATOR RHAS"/>
    <property type="match status" value="1"/>
</dbReference>
<reference evidence="7" key="1">
    <citation type="submission" date="2015-01" db="EMBL/GenBank/DDBJ databases">
        <authorList>
            <person name="Paterson Steve"/>
        </authorList>
    </citation>
    <scope>NUCLEOTIDE SEQUENCE [LARGE SCALE GENOMIC DNA]</scope>
    <source>
        <strain evidence="7">OBR1</strain>
    </source>
</reference>
<dbReference type="InterPro" id="IPR037923">
    <property type="entry name" value="HTH-like"/>
</dbReference>
<dbReference type="KEGG" id="bgj:AWC36_06895"/>
<dbReference type="PROSITE" id="PS01124">
    <property type="entry name" value="HTH_ARAC_FAMILY_2"/>
    <property type="match status" value="1"/>
</dbReference>
<dbReference type="AlphaFoldDB" id="A0A0G4JZW9"/>
<evidence type="ECO:0000313" key="6">
    <source>
        <dbReference type="EMBL" id="RLM19619.1"/>
    </source>
</evidence>
<dbReference type="SUPFAM" id="SSF51215">
    <property type="entry name" value="Regulatory protein AraC"/>
    <property type="match status" value="1"/>
</dbReference>
<dbReference type="Gene3D" id="1.10.10.60">
    <property type="entry name" value="Homeodomain-like"/>
    <property type="match status" value="2"/>
</dbReference>
<sequence>MNPPNSHEHLELISLFDRYISFNRLYANSIRYHHWHQCLEMLFVEEGYGVIIVDNQQYTMKPGRLFIFPPFKLHKVMVEDSQRDRYRRTIIHLDNVVLYNYLHNFPQKRALLHRLCHPDSRAAAYDLADIRVTLDTLFSRFIELGEDGNYSLEDIACLILQILTLLPPQAENKDIIDDSLSAKVMQWIEEHYMEKFSLDTLISYLNLSKSYVSRRFKQETGEMIHEYLLTRRIKAAGELLRTSNNSIDDISQQVGFSDSPYFITCFKKMIGRTPLQYRKNYAPKNHQEAEK</sequence>
<dbReference type="Pfam" id="PF07883">
    <property type="entry name" value="Cupin_2"/>
    <property type="match status" value="1"/>
</dbReference>
<protein>
    <submittedName>
        <fullName evidence="6">AraC family transcriptional regulator</fullName>
    </submittedName>
    <submittedName>
        <fullName evidence="5">DNA-binding response regulator, AraC family</fullName>
    </submittedName>
</protein>
<dbReference type="Gene3D" id="2.60.120.10">
    <property type="entry name" value="Jelly Rolls"/>
    <property type="match status" value="1"/>
</dbReference>
<evidence type="ECO:0000313" key="8">
    <source>
        <dbReference type="Proteomes" id="UP000285972"/>
    </source>
</evidence>
<evidence type="ECO:0000256" key="1">
    <source>
        <dbReference type="ARBA" id="ARBA00023015"/>
    </source>
</evidence>
<evidence type="ECO:0000313" key="7">
    <source>
        <dbReference type="Proteomes" id="UP000044377"/>
    </source>
</evidence>
<dbReference type="Proteomes" id="UP000285972">
    <property type="component" value="Unassembled WGS sequence"/>
</dbReference>
<dbReference type="GO" id="GO:0043565">
    <property type="term" value="F:sequence-specific DNA binding"/>
    <property type="evidence" value="ECO:0007669"/>
    <property type="project" value="InterPro"/>
</dbReference>
<dbReference type="OrthoDB" id="5949386at2"/>
<dbReference type="EMBL" id="CGIG01000001">
    <property type="protein sequence ID" value="CPR19884.1"/>
    <property type="molecule type" value="Genomic_DNA"/>
</dbReference>
<dbReference type="Proteomes" id="UP000044377">
    <property type="component" value="Unassembled WGS sequence"/>
</dbReference>
<dbReference type="SUPFAM" id="SSF46689">
    <property type="entry name" value="Homeodomain-like"/>
    <property type="match status" value="2"/>
</dbReference>
<dbReference type="EMBL" id="MJLX01000053">
    <property type="protein sequence ID" value="RLM19619.1"/>
    <property type="molecule type" value="Genomic_DNA"/>
</dbReference>
<dbReference type="InterPro" id="IPR013096">
    <property type="entry name" value="Cupin_2"/>
</dbReference>
<evidence type="ECO:0000256" key="3">
    <source>
        <dbReference type="ARBA" id="ARBA00023163"/>
    </source>
</evidence>
<evidence type="ECO:0000256" key="2">
    <source>
        <dbReference type="ARBA" id="ARBA00023125"/>
    </source>
</evidence>
<dbReference type="InterPro" id="IPR020449">
    <property type="entry name" value="Tscrpt_reg_AraC-type_HTH"/>
</dbReference>
<dbReference type="RefSeq" id="WP_048638761.1">
    <property type="nucleotide sequence ID" value="NZ_CGIG01000001.1"/>
</dbReference>
<dbReference type="InterPro" id="IPR009057">
    <property type="entry name" value="Homeodomain-like_sf"/>
</dbReference>
<evidence type="ECO:0000259" key="4">
    <source>
        <dbReference type="PROSITE" id="PS01124"/>
    </source>
</evidence>
<keyword evidence="2 5" id="KW-0238">DNA-binding</keyword>
<proteinExistence type="predicted"/>
<reference evidence="6 8" key="3">
    <citation type="submission" date="2016-09" db="EMBL/GenBank/DDBJ databases">
        <authorList>
            <person name="Doonan J."/>
            <person name="Pachebat J.A."/>
            <person name="Golyshin P.N."/>
            <person name="Denman S."/>
            <person name="Mcdonald J.E."/>
        </authorList>
    </citation>
    <scope>NUCLEOTIDE SEQUENCE [LARGE SCALE GENOMIC DNA]</scope>
    <source>
        <strain evidence="6 8">FRB141</strain>
    </source>
</reference>
<dbReference type="SMART" id="SM00342">
    <property type="entry name" value="HTH_ARAC"/>
    <property type="match status" value="1"/>
</dbReference>
<gene>
    <name evidence="6" type="ORF">BIY26_16925</name>
    <name evidence="5" type="ORF">BN1221_04010c</name>
</gene>
<name>A0A0G4JZW9_9GAMM</name>
<accession>A0A0G4JZW9</accession>
<dbReference type="InterPro" id="IPR018060">
    <property type="entry name" value="HTH_AraC"/>
</dbReference>
<dbReference type="PANTHER" id="PTHR43280">
    <property type="entry name" value="ARAC-FAMILY TRANSCRIPTIONAL REGULATOR"/>
    <property type="match status" value="1"/>
</dbReference>
<dbReference type="GO" id="GO:0003700">
    <property type="term" value="F:DNA-binding transcription factor activity"/>
    <property type="evidence" value="ECO:0007669"/>
    <property type="project" value="InterPro"/>
</dbReference>
<dbReference type="InterPro" id="IPR014710">
    <property type="entry name" value="RmlC-like_jellyroll"/>
</dbReference>
<reference evidence="5" key="2">
    <citation type="submission" date="2015-01" db="EMBL/GenBank/DDBJ databases">
        <authorList>
            <person name="Xiang T."/>
            <person name="Song Y."/>
            <person name="Huang L."/>
            <person name="Wang B."/>
            <person name="Wu P."/>
        </authorList>
    </citation>
    <scope>NUCLEOTIDE SEQUENCE [LARGE SCALE GENOMIC DNA]</scope>
    <source>
        <strain evidence="5">OBR1</strain>
    </source>
</reference>